<dbReference type="OrthoDB" id="4216637at2"/>
<dbReference type="EMBL" id="CP026304">
    <property type="protein sequence ID" value="AVZ71085.1"/>
    <property type="molecule type" value="Genomic_DNA"/>
</dbReference>
<dbReference type="GeneID" id="55653924"/>
<keyword evidence="2" id="KW-1185">Reference proteome</keyword>
<sequence>MDARWIEESLQQFEENTGREVGIDDWGALAAAVYRHAYELHAGEPFYLETPVRAAVLLQMFVATTPLTDYNGLVGSALAIRYLRESGEPVKPPAGGMTQLVTGLRNGTLALREVAAQLRAWAR</sequence>
<proteinExistence type="predicted"/>
<gene>
    <name evidence="1" type="ORF">SLUN_01295</name>
</gene>
<evidence type="ECO:0000313" key="1">
    <source>
        <dbReference type="EMBL" id="AVZ71085.1"/>
    </source>
</evidence>
<dbReference type="AlphaFoldDB" id="A0A2R4SW37"/>
<evidence type="ECO:0008006" key="3">
    <source>
        <dbReference type="Google" id="ProtNLM"/>
    </source>
</evidence>
<dbReference type="Proteomes" id="UP000244201">
    <property type="component" value="Chromosome"/>
</dbReference>
<organism evidence="1 2">
    <name type="scientific">Streptomyces lunaelactis</name>
    <dbReference type="NCBI Taxonomy" id="1535768"/>
    <lineage>
        <taxon>Bacteria</taxon>
        <taxon>Bacillati</taxon>
        <taxon>Actinomycetota</taxon>
        <taxon>Actinomycetes</taxon>
        <taxon>Kitasatosporales</taxon>
        <taxon>Streptomycetaceae</taxon>
        <taxon>Streptomyces</taxon>
    </lineage>
</organism>
<dbReference type="KEGG" id="slk:SLUN_01295"/>
<protein>
    <recommendedName>
        <fullName evidence="3">Fic family toxin-antitoxin system, toxin component</fullName>
    </recommendedName>
</protein>
<reference evidence="1 2" key="1">
    <citation type="submission" date="2018-01" db="EMBL/GenBank/DDBJ databases">
        <title>Complete genome sequence of Streptomyces lunaelactis MM109T, a Ferroverdin A producer isolated from cave moonmilk deposits.</title>
        <authorList>
            <person name="Naome A."/>
            <person name="Martinet L."/>
            <person name="Maciejewska M."/>
            <person name="Anderssen S."/>
            <person name="Adam D."/>
            <person name="Tenconi E."/>
            <person name="Deflandre B."/>
            <person name="Arguelles-Arias A."/>
            <person name="Calusinska M."/>
            <person name="Copieters W."/>
            <person name="Karim L."/>
            <person name="Hanikenne M."/>
            <person name="Baurain D."/>
            <person name="van Wezel G."/>
            <person name="Smargiasso N."/>
            <person name="de Pauw E."/>
            <person name="Delfosse P."/>
            <person name="Rigali S."/>
        </authorList>
    </citation>
    <scope>NUCLEOTIDE SEQUENCE [LARGE SCALE GENOMIC DNA]</scope>
    <source>
        <strain evidence="1 2">MM109</strain>
    </source>
</reference>
<accession>A0A2R4SW37</accession>
<evidence type="ECO:0000313" key="2">
    <source>
        <dbReference type="Proteomes" id="UP000244201"/>
    </source>
</evidence>
<name>A0A2R4SW37_9ACTN</name>
<dbReference type="RefSeq" id="WP_108146781.1">
    <property type="nucleotide sequence ID" value="NZ_CP026304.1"/>
</dbReference>